<gene>
    <name evidence="8" type="primary">mis6</name>
    <name evidence="7" type="ORF">SJAG_00684</name>
</gene>
<dbReference type="STRING" id="402676.B6JWB0"/>
<dbReference type="EMBL" id="KE651166">
    <property type="protein sequence ID" value="EEB05661.1"/>
    <property type="molecule type" value="Genomic_DNA"/>
</dbReference>
<dbReference type="eggNOG" id="ENOG502QU9H">
    <property type="taxonomic scope" value="Eukaryota"/>
</dbReference>
<dbReference type="RefSeq" id="XP_002171954.1">
    <property type="nucleotide sequence ID" value="XM_002171918.2"/>
</dbReference>
<evidence type="ECO:0000313" key="7">
    <source>
        <dbReference type="EMBL" id="EEB05661.1"/>
    </source>
</evidence>
<keyword evidence="5" id="KW-0539">Nucleus</keyword>
<evidence type="ECO:0000313" key="8">
    <source>
        <dbReference type="JaponicusDB" id="SJAG_00684"/>
    </source>
</evidence>
<keyword evidence="4" id="KW-0158">Chromosome</keyword>
<accession>B6JWB0</accession>
<evidence type="ECO:0000256" key="4">
    <source>
        <dbReference type="ARBA" id="ARBA00022454"/>
    </source>
</evidence>
<dbReference type="AlphaFoldDB" id="B6JWB0"/>
<comment type="subcellular location">
    <subcellularLocation>
        <location evidence="2">Chromosome</location>
        <location evidence="2">Centromere</location>
    </subcellularLocation>
    <subcellularLocation>
        <location evidence="1">Nucleus</location>
    </subcellularLocation>
</comment>
<dbReference type="GO" id="GO:0034080">
    <property type="term" value="P:CENP-A containing chromatin assembly"/>
    <property type="evidence" value="ECO:0000318"/>
    <property type="project" value="GO_Central"/>
</dbReference>
<dbReference type="GO" id="GO:0000070">
    <property type="term" value="P:mitotic sister chromatid segregation"/>
    <property type="evidence" value="ECO:0000318"/>
    <property type="project" value="GO_Central"/>
</dbReference>
<protein>
    <submittedName>
        <fullName evidence="7">Inner centromere protein Mis6</fullName>
    </submittedName>
</protein>
<dbReference type="HOGENOM" id="CLU_416282_0_0_1"/>
<dbReference type="PANTHER" id="PTHR48208:SF2">
    <property type="entry name" value="CENTROMERE PROTEIN I"/>
    <property type="match status" value="1"/>
</dbReference>
<evidence type="ECO:0000256" key="6">
    <source>
        <dbReference type="ARBA" id="ARBA00023328"/>
    </source>
</evidence>
<dbReference type="GO" id="GO:0000776">
    <property type="term" value="C:kinetochore"/>
    <property type="evidence" value="ECO:0000269"/>
    <property type="project" value="JaponicusDB"/>
</dbReference>
<dbReference type="CDD" id="cd22647">
    <property type="entry name" value="CTF3_NTD_HEAT"/>
    <property type="match status" value="1"/>
</dbReference>
<evidence type="ECO:0000256" key="5">
    <source>
        <dbReference type="ARBA" id="ARBA00023242"/>
    </source>
</evidence>
<dbReference type="Pfam" id="PF07778">
    <property type="entry name" value="CENP-I"/>
    <property type="match status" value="1"/>
</dbReference>
<dbReference type="InterPro" id="IPR012485">
    <property type="entry name" value="CENP-I"/>
</dbReference>
<name>B6JWB0_SCHJY</name>
<dbReference type="GO" id="GO:0043515">
    <property type="term" value="F:kinetochore binding"/>
    <property type="evidence" value="ECO:0000269"/>
    <property type="project" value="JaponicusDB"/>
</dbReference>
<dbReference type="GO" id="GO:0005634">
    <property type="term" value="C:nucleus"/>
    <property type="evidence" value="ECO:0007669"/>
    <property type="project" value="UniProtKB-SubCell"/>
</dbReference>
<dbReference type="OrthoDB" id="6347512at2759"/>
<evidence type="ECO:0000256" key="3">
    <source>
        <dbReference type="ARBA" id="ARBA00005470"/>
    </source>
</evidence>
<dbReference type="JaponicusDB" id="SJAG_00684">
    <property type="gene designation" value="mis6"/>
</dbReference>
<evidence type="ECO:0000256" key="1">
    <source>
        <dbReference type="ARBA" id="ARBA00004123"/>
    </source>
</evidence>
<dbReference type="PANTHER" id="PTHR48208">
    <property type="entry name" value="CENTROMERE PROTEIN I"/>
    <property type="match status" value="1"/>
</dbReference>
<evidence type="ECO:0000313" key="9">
    <source>
        <dbReference type="Proteomes" id="UP000001744"/>
    </source>
</evidence>
<keyword evidence="6" id="KW-0137">Centromere</keyword>
<comment type="similarity">
    <text evidence="3">Belongs to the CENP-I/CTF3 family.</text>
</comment>
<reference evidence="7 9" key="1">
    <citation type="journal article" date="2011" name="Science">
        <title>Comparative functional genomics of the fission yeasts.</title>
        <authorList>
            <person name="Rhind N."/>
            <person name="Chen Z."/>
            <person name="Yassour M."/>
            <person name="Thompson D.A."/>
            <person name="Haas B.J."/>
            <person name="Habib N."/>
            <person name="Wapinski I."/>
            <person name="Roy S."/>
            <person name="Lin M.F."/>
            <person name="Heiman D.I."/>
            <person name="Young S.K."/>
            <person name="Furuya K."/>
            <person name="Guo Y."/>
            <person name="Pidoux A."/>
            <person name="Chen H.M."/>
            <person name="Robbertse B."/>
            <person name="Goldberg J.M."/>
            <person name="Aoki K."/>
            <person name="Bayne E.H."/>
            <person name="Berlin A.M."/>
            <person name="Desjardins C.A."/>
            <person name="Dobbs E."/>
            <person name="Dukaj L."/>
            <person name="Fan L."/>
            <person name="FitzGerald M.G."/>
            <person name="French C."/>
            <person name="Gujja S."/>
            <person name="Hansen K."/>
            <person name="Keifenheim D."/>
            <person name="Levin J.Z."/>
            <person name="Mosher R.A."/>
            <person name="Mueller C.A."/>
            <person name="Pfiffner J."/>
            <person name="Priest M."/>
            <person name="Russ C."/>
            <person name="Smialowska A."/>
            <person name="Swoboda P."/>
            <person name="Sykes S.M."/>
            <person name="Vaughn M."/>
            <person name="Vengrova S."/>
            <person name="Yoder R."/>
            <person name="Zeng Q."/>
            <person name="Allshire R."/>
            <person name="Baulcombe D."/>
            <person name="Birren B.W."/>
            <person name="Brown W."/>
            <person name="Ekwall K."/>
            <person name="Kellis M."/>
            <person name="Leatherwood J."/>
            <person name="Levin H."/>
            <person name="Margalit H."/>
            <person name="Martienssen R."/>
            <person name="Nieduszynski C.A."/>
            <person name="Spatafora J.W."/>
            <person name="Friedman N."/>
            <person name="Dalgaard J.Z."/>
            <person name="Baumann P."/>
            <person name="Niki H."/>
            <person name="Regev A."/>
            <person name="Nusbaum C."/>
        </authorList>
    </citation>
    <scope>NUCLEOTIDE SEQUENCE [LARGE SCALE GENOMIC DNA]</scope>
    <source>
        <strain evidence="9">yFS275 / FY16936</strain>
    </source>
</reference>
<dbReference type="VEuPathDB" id="FungiDB:SJAG_00684"/>
<organism evidence="7 9">
    <name type="scientific">Schizosaccharomyces japonicus (strain yFS275 / FY16936)</name>
    <name type="common">Fission yeast</name>
    <dbReference type="NCBI Taxonomy" id="402676"/>
    <lineage>
        <taxon>Eukaryota</taxon>
        <taxon>Fungi</taxon>
        <taxon>Dikarya</taxon>
        <taxon>Ascomycota</taxon>
        <taxon>Taphrinomycotina</taxon>
        <taxon>Schizosaccharomycetes</taxon>
        <taxon>Schizosaccharomycetales</taxon>
        <taxon>Schizosaccharomycetaceae</taxon>
        <taxon>Schizosaccharomyces</taxon>
    </lineage>
</organism>
<dbReference type="GO" id="GO:0000939">
    <property type="term" value="C:inner kinetochore"/>
    <property type="evidence" value="ECO:0000318"/>
    <property type="project" value="GO_Central"/>
</dbReference>
<dbReference type="GeneID" id="7050720"/>
<dbReference type="Proteomes" id="UP000001744">
    <property type="component" value="Unassembled WGS sequence"/>
</dbReference>
<proteinExistence type="inferred from homology"/>
<evidence type="ECO:0000256" key="2">
    <source>
        <dbReference type="ARBA" id="ARBA00004584"/>
    </source>
</evidence>
<sequence>MTETDENVQSRTTFASFCSCLDAYSLPPKAQLKSIKELYEYVKTVGLSNAEIGLLLSVVLGQKESPFSQGNRVKLIHCLLPTEPVSEDIQLRIVSALDPTGRRVPWTIQTELLRWMMHVFHVCSSTNVLSRNYGILFHFLEFQTFRPYVCPLLVWLTRRKNVRTFRIHHLLALYNRPGNYGDPYLLELIITFKKHYPDVIVGTYEHTKAFSFQWDETWLARLQDILQNAAPLKHALKRLRADSIFPPLQTLQVKPNESSLEENHTAKELSNCIERLKFPSHIASIIAAPPLSQLAFLIISQSLPELSARLDFWVAGALHQAIRDGLHLSYSFHQLSLFLSISKQTMPRTIRLLVDALHQASLSKECVKGIYSVLSSINAESILQYGDEILTLLFKSFLDNDHDPSWIHETEDLFFQWLFTLQSSSQKELGKTIISRMLDGWLETVNRQIKNDTLLYTCLRLFASISAIEYFADIVLTTPFADFVSRATFSPFPPCREAISEYLLHYPGNDRLACNVQNAFLGKASKKGVLLLLRNEQLNLDSLFSNIFNKHDQGSSPSFIKQLPFSNLGSVFSIQLLAHTFRCFTDVERTKLITLSKFLDYELRTKSNEKSRFISSTEQTFSENFNKQLPSFLHSQGFVYFTRFVYAHQNTTTRESELP</sequence>
<keyword evidence="9" id="KW-1185">Reference proteome</keyword>